<reference evidence="2" key="2">
    <citation type="submission" date="2024-10" db="UniProtKB">
        <authorList>
            <consortium name="EnsemblProtists"/>
        </authorList>
    </citation>
    <scope>IDENTIFICATION</scope>
</reference>
<dbReference type="HOGENOM" id="CLU_601934_0_0_1"/>
<protein>
    <submittedName>
        <fullName evidence="2">Uncharacterized protein</fullName>
    </submittedName>
</protein>
<dbReference type="PaxDb" id="2903-EOD33999"/>
<proteinExistence type="predicted"/>
<reference evidence="3" key="1">
    <citation type="journal article" date="2013" name="Nature">
        <title>Pan genome of the phytoplankton Emiliania underpins its global distribution.</title>
        <authorList>
            <person name="Read B.A."/>
            <person name="Kegel J."/>
            <person name="Klute M.J."/>
            <person name="Kuo A."/>
            <person name="Lefebvre S.C."/>
            <person name="Maumus F."/>
            <person name="Mayer C."/>
            <person name="Miller J."/>
            <person name="Monier A."/>
            <person name="Salamov A."/>
            <person name="Young J."/>
            <person name="Aguilar M."/>
            <person name="Claverie J.M."/>
            <person name="Frickenhaus S."/>
            <person name="Gonzalez K."/>
            <person name="Herman E.K."/>
            <person name="Lin Y.C."/>
            <person name="Napier J."/>
            <person name="Ogata H."/>
            <person name="Sarno A.F."/>
            <person name="Shmutz J."/>
            <person name="Schroeder D."/>
            <person name="de Vargas C."/>
            <person name="Verret F."/>
            <person name="von Dassow P."/>
            <person name="Valentin K."/>
            <person name="Van de Peer Y."/>
            <person name="Wheeler G."/>
            <person name="Dacks J.B."/>
            <person name="Delwiche C.F."/>
            <person name="Dyhrman S.T."/>
            <person name="Glockner G."/>
            <person name="John U."/>
            <person name="Richards T."/>
            <person name="Worden A.Z."/>
            <person name="Zhang X."/>
            <person name="Grigoriev I.V."/>
            <person name="Allen A.E."/>
            <person name="Bidle K."/>
            <person name="Borodovsky M."/>
            <person name="Bowler C."/>
            <person name="Brownlee C."/>
            <person name="Cock J.M."/>
            <person name="Elias M."/>
            <person name="Gladyshev V.N."/>
            <person name="Groth M."/>
            <person name="Guda C."/>
            <person name="Hadaegh A."/>
            <person name="Iglesias-Rodriguez M.D."/>
            <person name="Jenkins J."/>
            <person name="Jones B.M."/>
            <person name="Lawson T."/>
            <person name="Leese F."/>
            <person name="Lindquist E."/>
            <person name="Lobanov A."/>
            <person name="Lomsadze A."/>
            <person name="Malik S.B."/>
            <person name="Marsh M.E."/>
            <person name="Mackinder L."/>
            <person name="Mock T."/>
            <person name="Mueller-Roeber B."/>
            <person name="Pagarete A."/>
            <person name="Parker M."/>
            <person name="Probert I."/>
            <person name="Quesneville H."/>
            <person name="Raines C."/>
            <person name="Rensing S.A."/>
            <person name="Riano-Pachon D.M."/>
            <person name="Richier S."/>
            <person name="Rokitta S."/>
            <person name="Shiraiwa Y."/>
            <person name="Soanes D.M."/>
            <person name="van der Giezen M."/>
            <person name="Wahlund T.M."/>
            <person name="Williams B."/>
            <person name="Wilson W."/>
            <person name="Wolfe G."/>
            <person name="Wurch L.L."/>
        </authorList>
    </citation>
    <scope>NUCLEOTIDE SEQUENCE</scope>
</reference>
<name>A0A0D3KE14_EMIH1</name>
<dbReference type="AlphaFoldDB" id="A0A0D3KE14"/>
<dbReference type="KEGG" id="ehx:EMIHUDRAFT_252958"/>
<feature type="compositionally biased region" description="Low complexity" evidence="1">
    <location>
        <begin position="54"/>
        <end position="66"/>
    </location>
</feature>
<accession>A0A0D3KE14</accession>
<dbReference type="GeneID" id="17279273"/>
<evidence type="ECO:0000313" key="2">
    <source>
        <dbReference type="EnsemblProtists" id="EOD33999"/>
    </source>
</evidence>
<keyword evidence="3" id="KW-1185">Reference proteome</keyword>
<feature type="region of interest" description="Disordered" evidence="1">
    <location>
        <begin position="47"/>
        <end position="71"/>
    </location>
</feature>
<dbReference type="RefSeq" id="XP_005786428.1">
    <property type="nucleotide sequence ID" value="XM_005786371.1"/>
</dbReference>
<dbReference type="EnsemblProtists" id="EOD33999">
    <property type="protein sequence ID" value="EOD33999"/>
    <property type="gene ID" value="EMIHUDRAFT_252958"/>
</dbReference>
<organism evidence="2 3">
    <name type="scientific">Emiliania huxleyi (strain CCMP1516)</name>
    <dbReference type="NCBI Taxonomy" id="280463"/>
    <lineage>
        <taxon>Eukaryota</taxon>
        <taxon>Haptista</taxon>
        <taxon>Haptophyta</taxon>
        <taxon>Prymnesiophyceae</taxon>
        <taxon>Isochrysidales</taxon>
        <taxon>Noelaerhabdaceae</taxon>
        <taxon>Emiliania</taxon>
    </lineage>
</organism>
<dbReference type="Proteomes" id="UP000013827">
    <property type="component" value="Unassembled WGS sequence"/>
</dbReference>
<sequence>MDSNAELAASASELAEVRSVASEADSEISMATTLPTLAKPHWHRGKLVDRKSSGKLASKSSKPKLGGKVGDKAKAAATKVQAAWRRTSLAVWLSILDKAAGSEKALKKVALMLQNVGPAGGQALGKLILYLSGPGTTALARARKRALLGLLRSGTKLVNFALKTVLPRFMTPTRRQVQNQLAALHNAGAGLPLGEEGPAQNYTLEILRADDAGNLWRRVEGAEGGEARYERVFFGLDALTSSVAKCLGSPRPCPFDSTPVQPRGLIKRTTCRVETRLVKREKGVSRKAARERHLANADVDLVTDCADRYLEQIYSPPVAQALQKAIPRRAKSMLDFEYPVDFLPRAMRDDPEGVISLDLDVDIAVRFDSPEPLFNLDSTGLGDFTSVAKVQNNTRFVFFIRGHHGFPSLGTFELKNFKLEARALAWWDVFDSKIDLAFTKEDPPKVSWDIEIFDG</sequence>
<evidence type="ECO:0000256" key="1">
    <source>
        <dbReference type="SAM" id="MobiDB-lite"/>
    </source>
</evidence>
<evidence type="ECO:0000313" key="3">
    <source>
        <dbReference type="Proteomes" id="UP000013827"/>
    </source>
</evidence>